<dbReference type="InterPro" id="IPR021109">
    <property type="entry name" value="Peptidase_aspartic_dom_sf"/>
</dbReference>
<dbReference type="GO" id="GO:0006508">
    <property type="term" value="P:proteolysis"/>
    <property type="evidence" value="ECO:0007669"/>
    <property type="project" value="InterPro"/>
</dbReference>
<evidence type="ECO:0000313" key="3">
    <source>
        <dbReference type="EMBL" id="OGG13164.1"/>
    </source>
</evidence>
<dbReference type="EMBL" id="MFJL01000039">
    <property type="protein sequence ID" value="OGG13164.1"/>
    <property type="molecule type" value="Genomic_DNA"/>
</dbReference>
<accession>A0A1F5ZLG2</accession>
<protein>
    <recommendedName>
        <fullName evidence="2">Peptidase A2 domain-containing protein</fullName>
    </recommendedName>
</protein>
<dbReference type="GO" id="GO:0004190">
    <property type="term" value="F:aspartic-type endopeptidase activity"/>
    <property type="evidence" value="ECO:0007669"/>
    <property type="project" value="InterPro"/>
</dbReference>
<dbReference type="PROSITE" id="PS50175">
    <property type="entry name" value="ASP_PROT_RETROV"/>
    <property type="match status" value="1"/>
</dbReference>
<sequence>MYTFPYENKRIKEGVIPNPRISLKVHLQSGPVWIRFLVDSGADVTTLPFYPYAELVNFKKNPKEKITIGGIENKGVSGYPFSLNAELKGYKFSLRGYFINSLIEPLLGRLDIWKLFSLTFNNKKLRTEFTPIVG</sequence>
<evidence type="ECO:0000259" key="2">
    <source>
        <dbReference type="PROSITE" id="PS50175"/>
    </source>
</evidence>
<proteinExistence type="predicted"/>
<dbReference type="AlphaFoldDB" id="A0A1F5ZLG2"/>
<dbReference type="InterPro" id="IPR001995">
    <property type="entry name" value="Peptidase_A2_cat"/>
</dbReference>
<dbReference type="STRING" id="1798382.A3D77_00355"/>
<keyword evidence="1" id="KW-0378">Hydrolase</keyword>
<evidence type="ECO:0000256" key="1">
    <source>
        <dbReference type="ARBA" id="ARBA00022801"/>
    </source>
</evidence>
<dbReference type="InterPro" id="IPR001969">
    <property type="entry name" value="Aspartic_peptidase_AS"/>
</dbReference>
<reference evidence="3 4" key="1">
    <citation type="journal article" date="2016" name="Nat. Commun.">
        <title>Thousands of microbial genomes shed light on interconnected biogeochemical processes in an aquifer system.</title>
        <authorList>
            <person name="Anantharaman K."/>
            <person name="Brown C.T."/>
            <person name="Hug L.A."/>
            <person name="Sharon I."/>
            <person name="Castelle C.J."/>
            <person name="Probst A.J."/>
            <person name="Thomas B.C."/>
            <person name="Singh A."/>
            <person name="Wilkins M.J."/>
            <person name="Karaoz U."/>
            <person name="Brodie E.L."/>
            <person name="Williams K.H."/>
            <person name="Hubbard S.S."/>
            <person name="Banfield J.F."/>
        </authorList>
    </citation>
    <scope>NUCLEOTIDE SEQUENCE [LARGE SCALE GENOMIC DNA]</scope>
</reference>
<dbReference type="Proteomes" id="UP000176923">
    <property type="component" value="Unassembled WGS sequence"/>
</dbReference>
<dbReference type="Gene3D" id="2.40.70.10">
    <property type="entry name" value="Acid Proteases"/>
    <property type="match status" value="1"/>
</dbReference>
<name>A0A1F5ZLG2_9BACT</name>
<comment type="caution">
    <text evidence="3">The sequence shown here is derived from an EMBL/GenBank/DDBJ whole genome shotgun (WGS) entry which is preliminary data.</text>
</comment>
<dbReference type="SUPFAM" id="SSF50630">
    <property type="entry name" value="Acid proteases"/>
    <property type="match status" value="1"/>
</dbReference>
<gene>
    <name evidence="3" type="ORF">A3D77_00355</name>
</gene>
<dbReference type="PROSITE" id="PS00141">
    <property type="entry name" value="ASP_PROTEASE"/>
    <property type="match status" value="1"/>
</dbReference>
<evidence type="ECO:0000313" key="4">
    <source>
        <dbReference type="Proteomes" id="UP000176923"/>
    </source>
</evidence>
<feature type="domain" description="Peptidase A2" evidence="2">
    <location>
        <begin position="34"/>
        <end position="71"/>
    </location>
</feature>
<organism evidence="3 4">
    <name type="scientific">Candidatus Gottesmanbacteria bacterium RIFCSPHIGHO2_02_FULL_39_11</name>
    <dbReference type="NCBI Taxonomy" id="1798382"/>
    <lineage>
        <taxon>Bacteria</taxon>
        <taxon>Candidatus Gottesmaniibacteriota</taxon>
    </lineage>
</organism>